<organism evidence="17 18">
    <name type="scientific">Phenylobacterium terrae</name>
    <dbReference type="NCBI Taxonomy" id="2665495"/>
    <lineage>
        <taxon>Bacteria</taxon>
        <taxon>Pseudomonadati</taxon>
        <taxon>Pseudomonadota</taxon>
        <taxon>Alphaproteobacteria</taxon>
        <taxon>Caulobacterales</taxon>
        <taxon>Caulobacteraceae</taxon>
        <taxon>Phenylobacterium</taxon>
    </lineage>
</organism>
<dbReference type="PANTHER" id="PTHR32552">
    <property type="entry name" value="FERRICHROME IRON RECEPTOR-RELATED"/>
    <property type="match status" value="1"/>
</dbReference>
<keyword evidence="6 14" id="KW-0732">Signal</keyword>
<dbReference type="InterPro" id="IPR036942">
    <property type="entry name" value="Beta-barrel_TonB_sf"/>
</dbReference>
<feature type="domain" description="TonB-dependent receptor plug" evidence="16">
    <location>
        <begin position="47"/>
        <end position="156"/>
    </location>
</feature>
<evidence type="ECO:0000256" key="1">
    <source>
        <dbReference type="ARBA" id="ARBA00004571"/>
    </source>
</evidence>
<evidence type="ECO:0000256" key="2">
    <source>
        <dbReference type="ARBA" id="ARBA00022448"/>
    </source>
</evidence>
<evidence type="ECO:0000313" key="17">
    <source>
        <dbReference type="EMBL" id="MFD1782500.1"/>
    </source>
</evidence>
<keyword evidence="8" id="KW-0406">Ion transport</keyword>
<evidence type="ECO:0000256" key="9">
    <source>
        <dbReference type="ARBA" id="ARBA00023077"/>
    </source>
</evidence>
<evidence type="ECO:0000259" key="16">
    <source>
        <dbReference type="Pfam" id="PF07715"/>
    </source>
</evidence>
<reference evidence="18" key="1">
    <citation type="journal article" date="2019" name="Int. J. Syst. Evol. Microbiol.">
        <title>The Global Catalogue of Microorganisms (GCM) 10K type strain sequencing project: providing services to taxonomists for standard genome sequencing and annotation.</title>
        <authorList>
            <consortium name="The Broad Institute Genomics Platform"/>
            <consortium name="The Broad Institute Genome Sequencing Center for Infectious Disease"/>
            <person name="Wu L."/>
            <person name="Ma J."/>
        </authorList>
    </citation>
    <scope>NUCLEOTIDE SEQUENCE [LARGE SCALE GENOMIC DNA]</scope>
    <source>
        <strain evidence="18">DFY28</strain>
    </source>
</reference>
<comment type="caution">
    <text evidence="17">The sequence shown here is derived from an EMBL/GenBank/DDBJ whole genome shotgun (WGS) entry which is preliminary data.</text>
</comment>
<keyword evidence="7" id="KW-0408">Iron</keyword>
<dbReference type="SUPFAM" id="SSF56935">
    <property type="entry name" value="Porins"/>
    <property type="match status" value="1"/>
</dbReference>
<feature type="chain" id="PRO_5047069622" evidence="14">
    <location>
        <begin position="23"/>
        <end position="836"/>
    </location>
</feature>
<gene>
    <name evidence="17" type="ORF">ACFSC0_03765</name>
</gene>
<dbReference type="Gene3D" id="2.40.170.20">
    <property type="entry name" value="TonB-dependent receptor, beta-barrel domain"/>
    <property type="match status" value="1"/>
</dbReference>
<evidence type="ECO:0000256" key="6">
    <source>
        <dbReference type="ARBA" id="ARBA00022729"/>
    </source>
</evidence>
<protein>
    <submittedName>
        <fullName evidence="17">TonB-dependent receptor</fullName>
    </submittedName>
</protein>
<evidence type="ECO:0000256" key="11">
    <source>
        <dbReference type="ARBA" id="ARBA00023237"/>
    </source>
</evidence>
<dbReference type="InterPro" id="IPR037066">
    <property type="entry name" value="Plug_dom_sf"/>
</dbReference>
<dbReference type="InterPro" id="IPR012910">
    <property type="entry name" value="Plug_dom"/>
</dbReference>
<sequence length="836" mass="91363">MKHLLLAAAAACALASAQGAAAQDQGTDVEELVVTARAGTAEQRRVEASYAITALSEEALRLQSPPSVAEVLKNVPGFWVEASGGVGGANIRARGIPIEGYAAIALHEDGLPIQHDGGLGFLNTDFSGRFDETVERVEVVRGGPSSVFASYAPAGVVNLITRKGGDTFEGLIKGEVGDYGYARGDFWVGGPVAGFRMGLGGFYRKSDGVRDPGFTADEGGQIRFSVGRDFTGGSVDFNVKHVDDNTIFYLPIPLTFDADGDTAGIPGFDPNYGTLAGPETSRLALRTNRGPFDFDLTRGSDVKLTQYTVDSRFEIGGGWEVLEKFRYKTADLTRAGLFPNTPISAASRITQDLARAPAALGVVAGRLTYLDGAPFDIAGQNGTGLVMDAFVRQQDITLDEWINDLRLQRRIDVGGQSHDVALGVYFARAEETFRQEGAAVLIDVRENARPLELVGLNAAGQVVARFTENGVSRYGTQFNHAEGESTTWALYASDEWRITDKLRVDLGARWERIELSGRNERSATINLNQSPTFADDQAISGNGIFDPLDRDFDGMAGTIAVNYQFQPDIGVFARYTRAFRLPSLGDFLTNPTRTDPRTQKFNLAEAGLKIEQPSYRFYAVAFYSGFDSQSFTETRFDQATNAFVSRTEFASTDAWGLELEGLARPVEWFDFAFNATIQEPRLGDFIFNERVAKVAGACPAPTDVPTSGSDCLRPRDFSDNLQIRTPRVSGRFTPGLNLLDGRLRAELELQYYGKRYSDLANSLVIPAYHLWNAHVRYQINDQLTLYGYGTNLTNEIGLTEGNPRAGQFISGEAGARYYLARPELGRTFRVALLYRF</sequence>
<comment type="similarity">
    <text evidence="12 13">Belongs to the TonB-dependent receptor family.</text>
</comment>
<feature type="signal peptide" evidence="14">
    <location>
        <begin position="1"/>
        <end position="22"/>
    </location>
</feature>
<dbReference type="Pfam" id="PF00593">
    <property type="entry name" value="TonB_dep_Rec_b-barrel"/>
    <property type="match status" value="1"/>
</dbReference>
<dbReference type="EMBL" id="JBHUEY010000001">
    <property type="protein sequence ID" value="MFD1782500.1"/>
    <property type="molecule type" value="Genomic_DNA"/>
</dbReference>
<evidence type="ECO:0000256" key="3">
    <source>
        <dbReference type="ARBA" id="ARBA00022452"/>
    </source>
</evidence>
<evidence type="ECO:0000259" key="15">
    <source>
        <dbReference type="Pfam" id="PF00593"/>
    </source>
</evidence>
<keyword evidence="3 12" id="KW-1134">Transmembrane beta strand</keyword>
<dbReference type="Gene3D" id="2.170.130.10">
    <property type="entry name" value="TonB-dependent receptor, plug domain"/>
    <property type="match status" value="1"/>
</dbReference>
<keyword evidence="4" id="KW-0410">Iron transport</keyword>
<evidence type="ECO:0000256" key="8">
    <source>
        <dbReference type="ARBA" id="ARBA00023065"/>
    </source>
</evidence>
<dbReference type="Proteomes" id="UP001597237">
    <property type="component" value="Unassembled WGS sequence"/>
</dbReference>
<evidence type="ECO:0000256" key="12">
    <source>
        <dbReference type="PROSITE-ProRule" id="PRU01360"/>
    </source>
</evidence>
<keyword evidence="18" id="KW-1185">Reference proteome</keyword>
<dbReference type="RefSeq" id="WP_377280448.1">
    <property type="nucleotide sequence ID" value="NZ_JBHRSI010000001.1"/>
</dbReference>
<keyword evidence="11 12" id="KW-0998">Cell outer membrane</keyword>
<evidence type="ECO:0000256" key="10">
    <source>
        <dbReference type="ARBA" id="ARBA00023136"/>
    </source>
</evidence>
<comment type="subcellular location">
    <subcellularLocation>
        <location evidence="1 12">Cell outer membrane</location>
        <topology evidence="1 12">Multi-pass membrane protein</topology>
    </subcellularLocation>
</comment>
<feature type="domain" description="TonB-dependent receptor-like beta-barrel" evidence="15">
    <location>
        <begin position="271"/>
        <end position="792"/>
    </location>
</feature>
<evidence type="ECO:0000256" key="4">
    <source>
        <dbReference type="ARBA" id="ARBA00022496"/>
    </source>
</evidence>
<keyword evidence="9 13" id="KW-0798">TonB box</keyword>
<evidence type="ECO:0000313" key="18">
    <source>
        <dbReference type="Proteomes" id="UP001597237"/>
    </source>
</evidence>
<dbReference type="Pfam" id="PF07715">
    <property type="entry name" value="Plug"/>
    <property type="match status" value="1"/>
</dbReference>
<keyword evidence="17" id="KW-0675">Receptor</keyword>
<keyword evidence="5 12" id="KW-0812">Transmembrane</keyword>
<dbReference type="PANTHER" id="PTHR32552:SF89">
    <property type="entry name" value="CATECHOLATE SIDEROPHORE RECEPTOR FIU"/>
    <property type="match status" value="1"/>
</dbReference>
<accession>A0ABW4MZZ5</accession>
<keyword evidence="2 12" id="KW-0813">Transport</keyword>
<proteinExistence type="inferred from homology"/>
<dbReference type="InterPro" id="IPR039426">
    <property type="entry name" value="TonB-dep_rcpt-like"/>
</dbReference>
<name>A0ABW4MZZ5_9CAUL</name>
<dbReference type="InterPro" id="IPR000531">
    <property type="entry name" value="Beta-barrel_TonB"/>
</dbReference>
<evidence type="ECO:0000256" key="5">
    <source>
        <dbReference type="ARBA" id="ARBA00022692"/>
    </source>
</evidence>
<evidence type="ECO:0000256" key="14">
    <source>
        <dbReference type="SAM" id="SignalP"/>
    </source>
</evidence>
<evidence type="ECO:0000256" key="7">
    <source>
        <dbReference type="ARBA" id="ARBA00023004"/>
    </source>
</evidence>
<keyword evidence="10 12" id="KW-0472">Membrane</keyword>
<dbReference type="PROSITE" id="PS52016">
    <property type="entry name" value="TONB_DEPENDENT_REC_3"/>
    <property type="match status" value="1"/>
</dbReference>
<evidence type="ECO:0000256" key="13">
    <source>
        <dbReference type="RuleBase" id="RU003357"/>
    </source>
</evidence>